<dbReference type="OrthoDB" id="8300194at2759"/>
<sequence>MCQTSLCLPTPGAMQKSIERMKSAPELPDSMVDIGNPETTPWGDVHIHCSDEVSAPAPEATMLSFVHEHTSIPVPRVRLYFPNKWYGYLLMEKIPGKRLDRLWFSYSPLQKFLAAWTLRRRYVRQLRQASAAHNRRHIPGPTSDKPPRSFQIIQGAAGKTTDDEKGLGDTQPLVLTHGYIRLCNVMSAADTDEADHSWIKYMPVVTVGAYAITKWEYFEMRNLFGGGYY</sequence>
<keyword evidence="2" id="KW-1185">Reference proteome</keyword>
<organism evidence="1 2">
    <name type="scientific">Rhodocollybia butyracea</name>
    <dbReference type="NCBI Taxonomy" id="206335"/>
    <lineage>
        <taxon>Eukaryota</taxon>
        <taxon>Fungi</taxon>
        <taxon>Dikarya</taxon>
        <taxon>Basidiomycota</taxon>
        <taxon>Agaricomycotina</taxon>
        <taxon>Agaricomycetes</taxon>
        <taxon>Agaricomycetidae</taxon>
        <taxon>Agaricales</taxon>
        <taxon>Marasmiineae</taxon>
        <taxon>Omphalotaceae</taxon>
        <taxon>Rhodocollybia</taxon>
    </lineage>
</organism>
<dbReference type="Proteomes" id="UP000772434">
    <property type="component" value="Unassembled WGS sequence"/>
</dbReference>
<reference evidence="1" key="1">
    <citation type="submission" date="2020-11" db="EMBL/GenBank/DDBJ databases">
        <authorList>
            <consortium name="DOE Joint Genome Institute"/>
            <person name="Ahrendt S."/>
            <person name="Riley R."/>
            <person name="Andreopoulos W."/>
            <person name="Labutti K."/>
            <person name="Pangilinan J."/>
            <person name="Ruiz-Duenas F.J."/>
            <person name="Barrasa J.M."/>
            <person name="Sanchez-Garcia M."/>
            <person name="Camarero S."/>
            <person name="Miyauchi S."/>
            <person name="Serrano A."/>
            <person name="Linde D."/>
            <person name="Babiker R."/>
            <person name="Drula E."/>
            <person name="Ayuso-Fernandez I."/>
            <person name="Pacheco R."/>
            <person name="Padilla G."/>
            <person name="Ferreira P."/>
            <person name="Barriuso J."/>
            <person name="Kellner H."/>
            <person name="Castanera R."/>
            <person name="Alfaro M."/>
            <person name="Ramirez L."/>
            <person name="Pisabarro A.G."/>
            <person name="Kuo A."/>
            <person name="Tritt A."/>
            <person name="Lipzen A."/>
            <person name="He G."/>
            <person name="Yan M."/>
            <person name="Ng V."/>
            <person name="Cullen D."/>
            <person name="Martin F."/>
            <person name="Rosso M.-N."/>
            <person name="Henrissat B."/>
            <person name="Hibbett D."/>
            <person name="Martinez A.T."/>
            <person name="Grigoriev I.V."/>
        </authorList>
    </citation>
    <scope>NUCLEOTIDE SEQUENCE</scope>
    <source>
        <strain evidence="1">AH 40177</strain>
    </source>
</reference>
<evidence type="ECO:0000313" key="2">
    <source>
        <dbReference type="Proteomes" id="UP000772434"/>
    </source>
</evidence>
<dbReference type="EMBL" id="JADNRY010000326">
    <property type="protein sequence ID" value="KAF9059101.1"/>
    <property type="molecule type" value="Genomic_DNA"/>
</dbReference>
<comment type="caution">
    <text evidence="1">The sequence shown here is derived from an EMBL/GenBank/DDBJ whole genome shotgun (WGS) entry which is preliminary data.</text>
</comment>
<evidence type="ECO:0000313" key="1">
    <source>
        <dbReference type="EMBL" id="KAF9059101.1"/>
    </source>
</evidence>
<protein>
    <submittedName>
        <fullName evidence="1">Uncharacterized protein</fullName>
    </submittedName>
</protein>
<accession>A0A9P5TXT1</accession>
<dbReference type="AlphaFoldDB" id="A0A9P5TXT1"/>
<dbReference type="InterPro" id="IPR011009">
    <property type="entry name" value="Kinase-like_dom_sf"/>
</dbReference>
<gene>
    <name evidence="1" type="ORF">BDP27DRAFT_1371861</name>
</gene>
<name>A0A9P5TXT1_9AGAR</name>
<proteinExistence type="predicted"/>
<dbReference type="SUPFAM" id="SSF56112">
    <property type="entry name" value="Protein kinase-like (PK-like)"/>
    <property type="match status" value="1"/>
</dbReference>